<dbReference type="PANTHER" id="PTHR12468">
    <property type="entry name" value="GPI MANNOSYLTRANSFERASE 2"/>
    <property type="match status" value="1"/>
</dbReference>
<organism evidence="12 13">
    <name type="scientific">Gordonia alkanivorans NBRC 16433</name>
    <dbReference type="NCBI Taxonomy" id="1027371"/>
    <lineage>
        <taxon>Bacteria</taxon>
        <taxon>Bacillati</taxon>
        <taxon>Actinomycetota</taxon>
        <taxon>Actinomycetes</taxon>
        <taxon>Mycobacteriales</taxon>
        <taxon>Gordoniaceae</taxon>
        <taxon>Gordonia</taxon>
    </lineage>
</organism>
<evidence type="ECO:0000256" key="4">
    <source>
        <dbReference type="ARBA" id="ARBA00022676"/>
    </source>
</evidence>
<keyword evidence="8 11" id="KW-1133">Transmembrane helix</keyword>
<dbReference type="Proteomes" id="UP000003558">
    <property type="component" value="Unassembled WGS sequence"/>
</dbReference>
<evidence type="ECO:0000256" key="11">
    <source>
        <dbReference type="SAM" id="Phobius"/>
    </source>
</evidence>
<keyword evidence="5" id="KW-0808">Transferase</keyword>
<keyword evidence="3" id="KW-0337">GPI-anchor biosynthesis</keyword>
<feature type="transmembrane region" description="Helical" evidence="11">
    <location>
        <begin position="60"/>
        <end position="78"/>
    </location>
</feature>
<evidence type="ECO:0000313" key="12">
    <source>
        <dbReference type="EMBL" id="GAA12869.1"/>
    </source>
</evidence>
<dbReference type="eggNOG" id="COG5542">
    <property type="taxonomic scope" value="Bacteria"/>
</dbReference>
<evidence type="ECO:0000256" key="9">
    <source>
        <dbReference type="ARBA" id="ARBA00023136"/>
    </source>
</evidence>
<comment type="caution">
    <text evidence="12">The sequence shown here is derived from an EMBL/GenBank/DDBJ whole genome shotgun (WGS) entry which is preliminary data.</text>
</comment>
<evidence type="ECO:0000256" key="7">
    <source>
        <dbReference type="ARBA" id="ARBA00022824"/>
    </source>
</evidence>
<evidence type="ECO:0000256" key="8">
    <source>
        <dbReference type="ARBA" id="ARBA00022989"/>
    </source>
</evidence>
<comment type="subcellular location">
    <subcellularLocation>
        <location evidence="1">Endoplasmic reticulum membrane</location>
        <topology evidence="1">Multi-pass membrane protein</topology>
    </subcellularLocation>
</comment>
<feature type="transmembrane region" description="Helical" evidence="11">
    <location>
        <begin position="393"/>
        <end position="409"/>
    </location>
</feature>
<evidence type="ECO:0000313" key="13">
    <source>
        <dbReference type="Proteomes" id="UP000003558"/>
    </source>
</evidence>
<dbReference type="GO" id="GO:0004376">
    <property type="term" value="F:GPI mannosyltransferase activity"/>
    <property type="evidence" value="ECO:0007669"/>
    <property type="project" value="InterPro"/>
</dbReference>
<keyword evidence="4" id="KW-0328">Glycosyltransferase</keyword>
<dbReference type="PANTHER" id="PTHR12468:SF2">
    <property type="entry name" value="GPI MANNOSYLTRANSFERASE 2"/>
    <property type="match status" value="1"/>
</dbReference>
<evidence type="ECO:0000256" key="5">
    <source>
        <dbReference type="ARBA" id="ARBA00022679"/>
    </source>
</evidence>
<feature type="transmembrane region" description="Helical" evidence="11">
    <location>
        <begin position="369"/>
        <end position="386"/>
    </location>
</feature>
<protein>
    <recommendedName>
        <fullName evidence="14">Integral membrane protein</fullName>
    </recommendedName>
</protein>
<keyword evidence="6 11" id="KW-0812">Transmembrane</keyword>
<reference evidence="12 13" key="1">
    <citation type="submission" date="2011-05" db="EMBL/GenBank/DDBJ databases">
        <title>Whole genome shotgun sequence of Gordonia alkanivorans NBRC 16433.</title>
        <authorList>
            <person name="Hosoyama A."/>
            <person name="Nakamura S."/>
            <person name="Takarada H."/>
            <person name="Tsuchikane K."/>
            <person name="Yamazaki S."/>
            <person name="Fujita N."/>
        </authorList>
    </citation>
    <scope>NUCLEOTIDE SEQUENCE [LARGE SCALE GENOMIC DNA]</scope>
    <source>
        <strain evidence="12 13">NBRC 16433</strain>
    </source>
</reference>
<keyword evidence="9 11" id="KW-0472">Membrane</keyword>
<evidence type="ECO:0000256" key="10">
    <source>
        <dbReference type="SAM" id="MobiDB-lite"/>
    </source>
</evidence>
<feature type="region of interest" description="Disordered" evidence="10">
    <location>
        <begin position="1"/>
        <end position="41"/>
    </location>
</feature>
<feature type="transmembrane region" description="Helical" evidence="11">
    <location>
        <begin position="279"/>
        <end position="301"/>
    </location>
</feature>
<name>F9VW80_9ACTN</name>
<comment type="pathway">
    <text evidence="2">Glycolipid biosynthesis; glycosylphosphatidylinositol-anchor biosynthesis.</text>
</comment>
<dbReference type="EMBL" id="BACI01000060">
    <property type="protein sequence ID" value="GAA12869.1"/>
    <property type="molecule type" value="Genomic_DNA"/>
</dbReference>
<feature type="transmembrane region" description="Helical" evidence="11">
    <location>
        <begin position="189"/>
        <end position="205"/>
    </location>
</feature>
<proteinExistence type="predicted"/>
<evidence type="ECO:0000256" key="3">
    <source>
        <dbReference type="ARBA" id="ARBA00022502"/>
    </source>
</evidence>
<dbReference type="UniPathway" id="UPA00196"/>
<evidence type="ECO:0000256" key="6">
    <source>
        <dbReference type="ARBA" id="ARBA00022692"/>
    </source>
</evidence>
<dbReference type="GO" id="GO:0000009">
    <property type="term" value="F:alpha-1,6-mannosyltransferase activity"/>
    <property type="evidence" value="ECO:0007669"/>
    <property type="project" value="InterPro"/>
</dbReference>
<dbReference type="GO" id="GO:0016020">
    <property type="term" value="C:membrane"/>
    <property type="evidence" value="ECO:0007669"/>
    <property type="project" value="GOC"/>
</dbReference>
<feature type="transmembrane region" description="Helical" evidence="11">
    <location>
        <begin position="345"/>
        <end position="363"/>
    </location>
</feature>
<dbReference type="InterPro" id="IPR007315">
    <property type="entry name" value="PIG-V/Gpi18"/>
</dbReference>
<dbReference type="AlphaFoldDB" id="F9VW80"/>
<gene>
    <name evidence="12" type="ORF">GOALK_060_01020</name>
</gene>
<feature type="transmembrane region" description="Helical" evidence="11">
    <location>
        <begin position="249"/>
        <end position="267"/>
    </location>
</feature>
<feature type="transmembrane region" description="Helical" evidence="11">
    <location>
        <begin position="147"/>
        <end position="168"/>
    </location>
</feature>
<accession>F9VW80</accession>
<dbReference type="STRING" id="1027371.GOALK_060_01020"/>
<evidence type="ECO:0000256" key="2">
    <source>
        <dbReference type="ARBA" id="ARBA00004687"/>
    </source>
</evidence>
<feature type="transmembrane region" description="Helical" evidence="11">
    <location>
        <begin position="415"/>
        <end position="438"/>
    </location>
</feature>
<dbReference type="RefSeq" id="WP_006358994.1">
    <property type="nucleotide sequence ID" value="NZ_BACI01000060.1"/>
</dbReference>
<evidence type="ECO:0000256" key="1">
    <source>
        <dbReference type="ARBA" id="ARBA00004477"/>
    </source>
</evidence>
<dbReference type="GO" id="GO:0006506">
    <property type="term" value="P:GPI anchor biosynthetic process"/>
    <property type="evidence" value="ECO:0007669"/>
    <property type="project" value="UniProtKB-UniPathway"/>
</dbReference>
<sequence>MATPTDVDDPGRRPDPDPGTGGVDGRPISPGGSTPARRPADPGPPFADWVRRYRWCLDALVVYLVIRAIGILTLARFADLRDITLSKALTVWDGQWMLAIATHGYDGVPASLTDARGIHTADTAYAFFPGYPYLVGFLAKLPGVTPFGAALTLNLVLGCIAAVGAARLGMVCARLMSRRSPIGPAPERATGLFLVVLFAATPMSIVLNMAYTEAMFCALATWALIGILEKRWLLAGVMAGLCGFCRPTAAVVIGVVVLAALVSLWTGRSSTEVTGADRARAAAAIVLSPLGYLTYLGVVWAHTGSPTGWFRIQTEGWDTEFDWGVAAFNFVNEQLVNSAEVAPTATSWIVLSTLVMLGVAVWARLPWPVLLFGSLLVAQIVLSSGLMMSRPRLLLPAFVLLIPLAMALARARPVIAGLVVVPIVVGSSWFGAHMLTVFPHAM</sequence>
<keyword evidence="7" id="KW-0256">Endoplasmic reticulum</keyword>
<evidence type="ECO:0008006" key="14">
    <source>
        <dbReference type="Google" id="ProtNLM"/>
    </source>
</evidence>